<evidence type="ECO:0000313" key="1">
    <source>
        <dbReference type="EMBL" id="PNY81231.1"/>
    </source>
</evidence>
<name>A0A2K3UXG5_9DEIO</name>
<dbReference type="RefSeq" id="WP_103311674.1">
    <property type="nucleotide sequence ID" value="NZ_PPPD01000001.1"/>
</dbReference>
<sequence>MQVVIFDGFTQEKPYGWVCFVNSVIHQETPDFQDLLVGGGPLIVRRATGEHHAFGSGCTLKMYEAGTIPYDTRVDMDDDATL</sequence>
<organism evidence="1 2">
    <name type="scientific">Deinococcus koreensis</name>
    <dbReference type="NCBI Taxonomy" id="2054903"/>
    <lineage>
        <taxon>Bacteria</taxon>
        <taxon>Thermotogati</taxon>
        <taxon>Deinococcota</taxon>
        <taxon>Deinococci</taxon>
        <taxon>Deinococcales</taxon>
        <taxon>Deinococcaceae</taxon>
        <taxon>Deinococcus</taxon>
    </lineage>
</organism>
<dbReference type="EMBL" id="PPPD01000001">
    <property type="protein sequence ID" value="PNY81231.1"/>
    <property type="molecule type" value="Genomic_DNA"/>
</dbReference>
<protein>
    <submittedName>
        <fullName evidence="1">Uncharacterized protein</fullName>
    </submittedName>
</protein>
<keyword evidence="2" id="KW-1185">Reference proteome</keyword>
<dbReference type="Proteomes" id="UP000236379">
    <property type="component" value="Unassembled WGS sequence"/>
</dbReference>
<dbReference type="AlphaFoldDB" id="A0A2K3UXG5"/>
<evidence type="ECO:0000313" key="2">
    <source>
        <dbReference type="Proteomes" id="UP000236379"/>
    </source>
</evidence>
<proteinExistence type="predicted"/>
<comment type="caution">
    <text evidence="1">The sequence shown here is derived from an EMBL/GenBank/DDBJ whole genome shotgun (WGS) entry which is preliminary data.</text>
</comment>
<gene>
    <name evidence="1" type="ORF">CVO96_07405</name>
</gene>
<reference evidence="1 2" key="1">
    <citation type="submission" date="2018-01" db="EMBL/GenBank/DDBJ databases">
        <title>Deinococcus koreensis sp. nov., a radiation-resistant bacterium isolated from river water.</title>
        <authorList>
            <person name="Choi A."/>
        </authorList>
    </citation>
    <scope>NUCLEOTIDE SEQUENCE [LARGE SCALE GENOMIC DNA]</scope>
    <source>
        <strain evidence="1 2">SJW1-2</strain>
    </source>
</reference>
<accession>A0A2K3UXG5</accession>